<evidence type="ECO:0000313" key="3">
    <source>
        <dbReference type="EMBL" id="ELU08012.1"/>
    </source>
</evidence>
<evidence type="ECO:0000313" key="5">
    <source>
        <dbReference type="Proteomes" id="UP000014760"/>
    </source>
</evidence>
<dbReference type="InterPro" id="IPR051481">
    <property type="entry name" value="BTB-POZ/Galectin-3-binding"/>
</dbReference>
<gene>
    <name evidence="3" type="ORF">CAPTEDRAFT_93889</name>
</gene>
<dbReference type="EMBL" id="KB299425">
    <property type="protein sequence ID" value="ELU08012.1"/>
    <property type="molecule type" value="Genomic_DNA"/>
</dbReference>
<dbReference type="InterPro" id="IPR011333">
    <property type="entry name" value="SKP1/BTB/POZ_sf"/>
</dbReference>
<dbReference type="SMART" id="SM00875">
    <property type="entry name" value="BACK"/>
    <property type="match status" value="1"/>
</dbReference>
<keyword evidence="1" id="KW-0732">Signal</keyword>
<protein>
    <recommendedName>
        <fullName evidence="2">BTB domain-containing protein</fullName>
    </recommendedName>
</protein>
<name>R7UVP0_CAPTE</name>
<dbReference type="SUPFAM" id="SSF54695">
    <property type="entry name" value="POZ domain"/>
    <property type="match status" value="1"/>
</dbReference>
<dbReference type="InterPro" id="IPR011705">
    <property type="entry name" value="BACK"/>
</dbReference>
<dbReference type="STRING" id="283909.R7UVP0"/>
<dbReference type="EnsemblMetazoa" id="CapteT93889">
    <property type="protein sequence ID" value="CapteP93889"/>
    <property type="gene ID" value="CapteG93889"/>
</dbReference>
<dbReference type="PANTHER" id="PTHR24410">
    <property type="entry name" value="HL07962P-RELATED"/>
    <property type="match status" value="1"/>
</dbReference>
<dbReference type="InterPro" id="IPR000210">
    <property type="entry name" value="BTB/POZ_dom"/>
</dbReference>
<dbReference type="OrthoDB" id="2359033at2759"/>
<dbReference type="Pfam" id="PF00651">
    <property type="entry name" value="BTB"/>
    <property type="match status" value="1"/>
</dbReference>
<accession>R7UVP0</accession>
<evidence type="ECO:0000256" key="1">
    <source>
        <dbReference type="SAM" id="SignalP"/>
    </source>
</evidence>
<dbReference type="FunCoup" id="R7UVP0">
    <property type="interactions" value="543"/>
</dbReference>
<dbReference type="EMBL" id="AMQN01006870">
    <property type="status" value="NOT_ANNOTATED_CDS"/>
    <property type="molecule type" value="Genomic_DNA"/>
</dbReference>
<dbReference type="Gene3D" id="1.25.40.420">
    <property type="match status" value="1"/>
</dbReference>
<keyword evidence="5" id="KW-1185">Reference proteome</keyword>
<reference evidence="3 5" key="2">
    <citation type="journal article" date="2013" name="Nature">
        <title>Insights into bilaterian evolution from three spiralian genomes.</title>
        <authorList>
            <person name="Simakov O."/>
            <person name="Marletaz F."/>
            <person name="Cho S.J."/>
            <person name="Edsinger-Gonzales E."/>
            <person name="Havlak P."/>
            <person name="Hellsten U."/>
            <person name="Kuo D.H."/>
            <person name="Larsson T."/>
            <person name="Lv J."/>
            <person name="Arendt D."/>
            <person name="Savage R."/>
            <person name="Osoegawa K."/>
            <person name="de Jong P."/>
            <person name="Grimwood J."/>
            <person name="Chapman J.A."/>
            <person name="Shapiro H."/>
            <person name="Aerts A."/>
            <person name="Otillar R.P."/>
            <person name="Terry A.Y."/>
            <person name="Boore J.L."/>
            <person name="Grigoriev I.V."/>
            <person name="Lindberg D.R."/>
            <person name="Seaver E.C."/>
            <person name="Weisblat D.A."/>
            <person name="Putnam N.H."/>
            <person name="Rokhsar D.S."/>
        </authorList>
    </citation>
    <scope>NUCLEOTIDE SEQUENCE</scope>
    <source>
        <strain evidence="3 5">I ESC-2004</strain>
    </source>
</reference>
<organism evidence="3">
    <name type="scientific">Capitella teleta</name>
    <name type="common">Polychaete worm</name>
    <dbReference type="NCBI Taxonomy" id="283909"/>
    <lineage>
        <taxon>Eukaryota</taxon>
        <taxon>Metazoa</taxon>
        <taxon>Spiralia</taxon>
        <taxon>Lophotrochozoa</taxon>
        <taxon>Annelida</taxon>
        <taxon>Polychaeta</taxon>
        <taxon>Sedentaria</taxon>
        <taxon>Scolecida</taxon>
        <taxon>Capitellidae</taxon>
        <taxon>Capitella</taxon>
    </lineage>
</organism>
<feature type="chain" id="PRO_5008788427" description="BTB domain-containing protein" evidence="1">
    <location>
        <begin position="20"/>
        <end position="505"/>
    </location>
</feature>
<dbReference type="HOGENOM" id="CLU_044771_0_0_1"/>
<evidence type="ECO:0000259" key="2">
    <source>
        <dbReference type="PROSITE" id="PS50097"/>
    </source>
</evidence>
<dbReference type="PANTHER" id="PTHR24410:SF41">
    <property type="entry name" value="HL07962P"/>
    <property type="match status" value="1"/>
</dbReference>
<dbReference type="AlphaFoldDB" id="R7UVP0"/>
<dbReference type="OMA" id="TVLNHSM"/>
<proteinExistence type="predicted"/>
<dbReference type="Pfam" id="PF23651">
    <property type="entry name" value="TRAF_BTBD17"/>
    <property type="match status" value="1"/>
</dbReference>
<evidence type="ECO:0000313" key="4">
    <source>
        <dbReference type="EnsemblMetazoa" id="CapteP93889"/>
    </source>
</evidence>
<dbReference type="InterPro" id="IPR056184">
    <property type="entry name" value="TRAF_BTBD17"/>
</dbReference>
<dbReference type="CDD" id="cd18493">
    <property type="entry name" value="BACK_BTBD17"/>
    <property type="match status" value="1"/>
</dbReference>
<dbReference type="Proteomes" id="UP000014760">
    <property type="component" value="Unassembled WGS sequence"/>
</dbReference>
<dbReference type="SMART" id="SM00225">
    <property type="entry name" value="BTB"/>
    <property type="match status" value="1"/>
</dbReference>
<dbReference type="Pfam" id="PF07707">
    <property type="entry name" value="BACK"/>
    <property type="match status" value="1"/>
</dbReference>
<dbReference type="PROSITE" id="PS50097">
    <property type="entry name" value="BTB"/>
    <property type="match status" value="1"/>
</dbReference>
<reference evidence="4" key="3">
    <citation type="submission" date="2015-06" db="UniProtKB">
        <authorList>
            <consortium name="EnsemblMetazoa"/>
        </authorList>
    </citation>
    <scope>IDENTIFICATION</scope>
</reference>
<sequence>MSKIHVASFLLFSVHSISSSHSNHSDVSTTDCAPTNEVFVTNRRSSKTEFDHDQGQRINNHSQHIKKISALYQNEELSDIQIIVGQNVFHLHKLILCCSSDVFKVMLTNPAWPESNKNRIVLKEEPECVSVFEDFLKYLYTGEINLTHYTVLPLLMLADKYDVLDLRDVCVDYMCCHLVVTVQHNHAVSWLQYAALCNHRELARTCEDFIKWNFHKVSCTCDFFLMEREVLVHFLQLSDLVIHDEYTLFQGAARWLCHQIRRNETSVTEDDLDVLSCIRFPMMSPQQLGQLNKTPIAEEFEEFFIDKVLHALTFHACSFHEKQTIASISQESLDFQPRNYTNDQWSTSLTIDNFLSLPVHDVRPLLFSTPLSAAQADEQSCWEWNVDVYPKGIHFQKCIMIGLWRNLEISGAVYNTVRLVLETRTPEKRNVEVAVLVTGVQDGVEFIKRVVQVHCLFDQKRRVRHINDVIPFEDLNSADSAYLSGPEGNAFKITIIIKPAYGQVY</sequence>
<feature type="signal peptide" evidence="1">
    <location>
        <begin position="1"/>
        <end position="19"/>
    </location>
</feature>
<dbReference type="CDD" id="cd18292">
    <property type="entry name" value="BTB_POZ_BTBD17"/>
    <property type="match status" value="1"/>
</dbReference>
<dbReference type="Gene3D" id="3.30.710.10">
    <property type="entry name" value="Potassium Channel Kv1.1, Chain A"/>
    <property type="match status" value="1"/>
</dbReference>
<reference evidence="5" key="1">
    <citation type="submission" date="2012-12" db="EMBL/GenBank/DDBJ databases">
        <authorList>
            <person name="Hellsten U."/>
            <person name="Grimwood J."/>
            <person name="Chapman J.A."/>
            <person name="Shapiro H."/>
            <person name="Aerts A."/>
            <person name="Otillar R.P."/>
            <person name="Terry A.Y."/>
            <person name="Boore J.L."/>
            <person name="Simakov O."/>
            <person name="Marletaz F."/>
            <person name="Cho S.-J."/>
            <person name="Edsinger-Gonzales E."/>
            <person name="Havlak P."/>
            <person name="Kuo D.-H."/>
            <person name="Larsson T."/>
            <person name="Lv J."/>
            <person name="Arendt D."/>
            <person name="Savage R."/>
            <person name="Osoegawa K."/>
            <person name="de Jong P."/>
            <person name="Lindberg D.R."/>
            <person name="Seaver E.C."/>
            <person name="Weisblat D.A."/>
            <person name="Putnam N.H."/>
            <person name="Grigoriev I.V."/>
            <person name="Rokhsar D.S."/>
        </authorList>
    </citation>
    <scope>NUCLEOTIDE SEQUENCE</scope>
    <source>
        <strain evidence="5">I ESC-2004</strain>
    </source>
</reference>
<feature type="domain" description="BTB" evidence="2">
    <location>
        <begin position="78"/>
        <end position="148"/>
    </location>
</feature>